<keyword evidence="1" id="KW-0808">Transferase</keyword>
<dbReference type="OrthoDB" id="411019at2759"/>
<keyword evidence="1" id="KW-0520">NAD</keyword>
<dbReference type="GO" id="GO:1990404">
    <property type="term" value="F:NAD+-protein mono-ADP-ribosyltransferase activity"/>
    <property type="evidence" value="ECO:0007669"/>
    <property type="project" value="TreeGrafter"/>
</dbReference>
<feature type="domain" description="PARP catalytic" evidence="3">
    <location>
        <begin position="409"/>
        <end position="614"/>
    </location>
</feature>
<feature type="transmembrane region" description="Helical" evidence="2">
    <location>
        <begin position="266"/>
        <end position="284"/>
    </location>
</feature>
<dbReference type="InterPro" id="IPR012317">
    <property type="entry name" value="Poly(ADP-ribose)pol_cat_dom"/>
</dbReference>
<dbReference type="Pfam" id="PF00644">
    <property type="entry name" value="PARP"/>
    <property type="match status" value="1"/>
</dbReference>
<proteinExistence type="predicted"/>
<organism evidence="4 5">
    <name type="scientific">Symbiodinium natans</name>
    <dbReference type="NCBI Taxonomy" id="878477"/>
    <lineage>
        <taxon>Eukaryota</taxon>
        <taxon>Sar</taxon>
        <taxon>Alveolata</taxon>
        <taxon>Dinophyceae</taxon>
        <taxon>Suessiales</taxon>
        <taxon>Symbiodiniaceae</taxon>
        <taxon>Symbiodinium</taxon>
    </lineage>
</organism>
<dbReference type="AlphaFoldDB" id="A0A812JXG2"/>
<keyword evidence="2" id="KW-0812">Transmembrane</keyword>
<dbReference type="SUPFAM" id="SSF56399">
    <property type="entry name" value="ADP-ribosylation"/>
    <property type="match status" value="1"/>
</dbReference>
<feature type="transmembrane region" description="Helical" evidence="2">
    <location>
        <begin position="31"/>
        <end position="50"/>
    </location>
</feature>
<keyword evidence="1" id="KW-0328">Glycosyltransferase</keyword>
<keyword evidence="2" id="KW-1133">Transmembrane helix</keyword>
<evidence type="ECO:0000313" key="4">
    <source>
        <dbReference type="EMBL" id="CAE7219009.1"/>
    </source>
</evidence>
<dbReference type="InterPro" id="IPR051712">
    <property type="entry name" value="ARTD-AVP"/>
</dbReference>
<dbReference type="PANTHER" id="PTHR45740:SF2">
    <property type="entry name" value="POLY [ADP-RIBOSE] POLYMERASE"/>
    <property type="match status" value="1"/>
</dbReference>
<name>A0A812JXG2_9DINO</name>
<evidence type="ECO:0000256" key="1">
    <source>
        <dbReference type="RuleBase" id="RU362114"/>
    </source>
</evidence>
<sequence>MSDSNSVHSGSDGLEPLPIESAHDTVGCIEVFAWLVGVGGMAAMLLHVFLDMSASYFNFGLICYILYLVEWCQSKACRYLSNVHSEKDFVDYIETLQKAHPIVTFSIQNYHYENVSTYDASKKKWTTKSKRQNTHAASARFPIASVTDETLSPAQTVAMFHLLHRSAASEGSSLLHETVIRVEGTGEQRLLLACHFPLTFMPRDAETTAALARFKEDFYRSNTTDQFQDKSEKQSLDCIHIDRAMVVLSSAGQAVTERPWWMRRSWLALSTLLLMGLPFRYFLYRRAQKVVWHVRKHFSISPTAAAATTTPLHSLTRSRDPAVARVGRMDPNVRIEFSEEGGFWQLPAAPDDILDIEAIAGAPGIEAPTYWTHRDLSVAFRCAELLEDASDDMRARVQQLLDDCFTARATRDRAGSLPTRLVAEMVQRIEDSSLWQRYVDRRSRAALRAADITHVEDLAGSGRCKTTRSLGHLNARLDSSVNELYLFHGSSPAGVLGIGSAGFKLDLAGSRTGTMFGPGAYFAEASSKGDEYASEDPSGLFAGKCAMLLCRVVCGKLFRVETADPDAVQKSRAGGYDGTLGDREHAAGTYREFVVYDEAQVYPEYVVIYRRVFD</sequence>
<keyword evidence="2" id="KW-0472">Membrane</keyword>
<gene>
    <name evidence="4" type="primary">Tnks</name>
    <name evidence="4" type="ORF">SNAT2548_LOCUS7905</name>
</gene>
<evidence type="ECO:0000259" key="3">
    <source>
        <dbReference type="PROSITE" id="PS51059"/>
    </source>
</evidence>
<evidence type="ECO:0000256" key="2">
    <source>
        <dbReference type="SAM" id="Phobius"/>
    </source>
</evidence>
<dbReference type="Gene3D" id="3.90.228.10">
    <property type="match status" value="1"/>
</dbReference>
<keyword evidence="5" id="KW-1185">Reference proteome</keyword>
<dbReference type="Proteomes" id="UP000604046">
    <property type="component" value="Unassembled WGS sequence"/>
</dbReference>
<evidence type="ECO:0000313" key="5">
    <source>
        <dbReference type="Proteomes" id="UP000604046"/>
    </source>
</evidence>
<dbReference type="EC" id="2.4.2.-" evidence="1"/>
<accession>A0A812JXG2</accession>
<dbReference type="PANTHER" id="PTHR45740">
    <property type="entry name" value="POLY [ADP-RIBOSE] POLYMERASE"/>
    <property type="match status" value="1"/>
</dbReference>
<dbReference type="GO" id="GO:0005634">
    <property type="term" value="C:nucleus"/>
    <property type="evidence" value="ECO:0007669"/>
    <property type="project" value="TreeGrafter"/>
</dbReference>
<reference evidence="4" key="1">
    <citation type="submission" date="2021-02" db="EMBL/GenBank/DDBJ databases">
        <authorList>
            <person name="Dougan E. K."/>
            <person name="Rhodes N."/>
            <person name="Thang M."/>
            <person name="Chan C."/>
        </authorList>
    </citation>
    <scope>NUCLEOTIDE SEQUENCE</scope>
</reference>
<comment type="caution">
    <text evidence="4">The sequence shown here is derived from an EMBL/GenBank/DDBJ whole genome shotgun (WGS) entry which is preliminary data.</text>
</comment>
<dbReference type="PROSITE" id="PS51059">
    <property type="entry name" value="PARP_CATALYTIC"/>
    <property type="match status" value="1"/>
</dbReference>
<protein>
    <recommendedName>
        <fullName evidence="1">Poly [ADP-ribose] polymerase</fullName>
        <shortName evidence="1">PARP</shortName>
        <ecNumber evidence="1">2.4.2.-</ecNumber>
    </recommendedName>
</protein>
<dbReference type="GO" id="GO:0003950">
    <property type="term" value="F:NAD+ poly-ADP-ribosyltransferase activity"/>
    <property type="evidence" value="ECO:0007669"/>
    <property type="project" value="UniProtKB-UniRule"/>
</dbReference>
<dbReference type="EMBL" id="CAJNDS010000567">
    <property type="protein sequence ID" value="CAE7219009.1"/>
    <property type="molecule type" value="Genomic_DNA"/>
</dbReference>